<dbReference type="GO" id="GO:0016747">
    <property type="term" value="F:acyltransferase activity, transferring groups other than amino-acyl groups"/>
    <property type="evidence" value="ECO:0007669"/>
    <property type="project" value="InterPro"/>
</dbReference>
<feature type="transmembrane region" description="Helical" evidence="1">
    <location>
        <begin position="264"/>
        <end position="286"/>
    </location>
</feature>
<dbReference type="AlphaFoldDB" id="A0A7Y4LZJ5"/>
<evidence type="ECO:0000313" key="3">
    <source>
        <dbReference type="EMBL" id="NOJ44623.1"/>
    </source>
</evidence>
<keyword evidence="3" id="KW-0012">Acyltransferase</keyword>
<comment type="caution">
    <text evidence="3">The sequence shown here is derived from an EMBL/GenBank/DDBJ whole genome shotgun (WGS) entry which is preliminary data.</text>
</comment>
<accession>A0A7Y4LZJ5</accession>
<feature type="transmembrane region" description="Helical" evidence="1">
    <location>
        <begin position="158"/>
        <end position="180"/>
    </location>
</feature>
<evidence type="ECO:0000259" key="2">
    <source>
        <dbReference type="Pfam" id="PF01757"/>
    </source>
</evidence>
<feature type="transmembrane region" description="Helical" evidence="1">
    <location>
        <begin position="187"/>
        <end position="205"/>
    </location>
</feature>
<dbReference type="Proteomes" id="UP000544122">
    <property type="component" value="Unassembled WGS sequence"/>
</dbReference>
<feature type="transmembrane region" description="Helical" evidence="1">
    <location>
        <begin position="101"/>
        <end position="121"/>
    </location>
</feature>
<reference evidence="3 4" key="1">
    <citation type="submission" date="2020-03" db="EMBL/GenBank/DDBJ databases">
        <title>Bradyrhizobium diversity isolated from nodules of Indigofera sp.</title>
        <authorList>
            <person name="Klepa M."/>
            <person name="Helene L."/>
            <person name="Hungria M."/>
        </authorList>
    </citation>
    <scope>NUCLEOTIDE SEQUENCE [LARGE SCALE GENOMIC DNA]</scope>
    <source>
        <strain evidence="3 4">WSM 1791</strain>
    </source>
</reference>
<keyword evidence="3" id="KW-0808">Transferase</keyword>
<organism evidence="3 4">
    <name type="scientific">Bradyrhizobium australiense</name>
    <dbReference type="NCBI Taxonomy" id="2721161"/>
    <lineage>
        <taxon>Bacteria</taxon>
        <taxon>Pseudomonadati</taxon>
        <taxon>Pseudomonadota</taxon>
        <taxon>Alphaproteobacteria</taxon>
        <taxon>Hyphomicrobiales</taxon>
        <taxon>Nitrobacteraceae</taxon>
        <taxon>Bradyrhizobium</taxon>
    </lineage>
</organism>
<dbReference type="Pfam" id="PF01757">
    <property type="entry name" value="Acyl_transf_3"/>
    <property type="match status" value="1"/>
</dbReference>
<keyword evidence="1" id="KW-1133">Transmembrane helix</keyword>
<dbReference type="InterPro" id="IPR002656">
    <property type="entry name" value="Acyl_transf_3_dom"/>
</dbReference>
<feature type="transmembrane region" description="Helical" evidence="1">
    <location>
        <begin position="128"/>
        <end position="152"/>
    </location>
</feature>
<feature type="transmembrane region" description="Helical" evidence="1">
    <location>
        <begin position="35"/>
        <end position="58"/>
    </location>
</feature>
<evidence type="ECO:0000313" key="4">
    <source>
        <dbReference type="Proteomes" id="UP000544122"/>
    </source>
</evidence>
<keyword evidence="1" id="KW-0472">Membrane</keyword>
<evidence type="ECO:0000256" key="1">
    <source>
        <dbReference type="SAM" id="Phobius"/>
    </source>
</evidence>
<sequence>MVRFIVPSFFALSGFLVAGSLERNTILAFLTLRFLRIFPALCVEVLISALLLGPLLTSLSLSDYFSHPEFWRYLGNIVGWVHLYLPGVFENRPPPHYVNGSIWTVPFELECYAAIAALGIAGLSKRPILFTSVAFIAMLVFSAKGGTFAVISRVGGELIIVSLGRGELILPFMFGVAIYLVRNLLPFSLLLFVLSLTLSYVLVYFRPTSYLAAPFVAYSTAYMGLLNPRRTLLVRGAEYSYGIYLYGYPFQQAAFQLLPGGTFWLLNIVYGVLSSGAAAYLSWIFVEKRVLDWRSAALLRVANFIEWLSLLFRRL</sequence>
<keyword evidence="4" id="KW-1185">Reference proteome</keyword>
<protein>
    <submittedName>
        <fullName evidence="3">Acyltransferase</fullName>
    </submittedName>
</protein>
<dbReference type="EMBL" id="JAAVLX010000023">
    <property type="protein sequence ID" value="NOJ44623.1"/>
    <property type="molecule type" value="Genomic_DNA"/>
</dbReference>
<keyword evidence="1" id="KW-0812">Transmembrane</keyword>
<gene>
    <name evidence="3" type="ORF">HCN58_34935</name>
</gene>
<name>A0A7Y4LZJ5_9BRAD</name>
<proteinExistence type="predicted"/>
<feature type="domain" description="Acyltransferase 3" evidence="2">
    <location>
        <begin position="2"/>
        <end position="286"/>
    </location>
</feature>